<dbReference type="Proteomes" id="UP000664545">
    <property type="component" value="Unassembled WGS sequence"/>
</dbReference>
<sequence length="497" mass="58409">MSSASKLDYIMRALKISGTEAASYMQIDPTTISKWRTNQRKIPYKNGQARQLSEFLLHKEKEQNSQVILNILKTLKEDIHPESLEQQIEVLSFWLTEEKLEPPSTQNAQLPVFTPKNGYNTNINIFLHEEGIDEAIAYYMDYVLRLPPPQTIYLIDHSGINWTRGDELTEKQVRINSCMRYFRTILRYGHKIVIVDCDTDIYRPYRAIFRWMELYLSDGVEVWSHPPMHDAYYYTNFVVEKEIVLQCISNSNSGEKPHSMLYTNKETIDFFANTASLILKKSKRLIETVAAKDLLTFLEITRKSLKPNRNIYIMNPSFTLQIIDVNLLREILETNGISEFKIEQYISAAQKIRRLQMIHPYFYVCNLDFLENFVSAAYVEDSNLSEICEAKIILSKEHQRKIIDSIMQSSAYKSNRMVFTSFSYLNTIPNNLSILVQEDGFVAAWNVKKYKKRLYCLNLDVISGFYRYIDDLKTTIPKICWDREWRDKQLLRIREVL</sequence>
<dbReference type="EMBL" id="JAFJZZ010000003">
    <property type="protein sequence ID" value="MBN7773588.1"/>
    <property type="molecule type" value="Genomic_DNA"/>
</dbReference>
<reference evidence="1" key="1">
    <citation type="submission" date="2021-02" db="EMBL/GenBank/DDBJ databases">
        <title>Abyssanaerobacter marinus gen.nov., sp., nov, anaerobic bacterium isolated from the Onnuri vent field of Indian Ocean and suggestion of Mogibacteriaceae fam. nov., and proposal of reclassification of ambiguous this family's genus member.</title>
        <authorList>
            <person name="Kim Y.J."/>
            <person name="Yang J.-A."/>
        </authorList>
    </citation>
    <scope>NUCLEOTIDE SEQUENCE</scope>
    <source>
        <strain evidence="1">DSM 2634</strain>
    </source>
</reference>
<evidence type="ECO:0000313" key="1">
    <source>
        <dbReference type="EMBL" id="MBN7773588.1"/>
    </source>
</evidence>
<dbReference type="RefSeq" id="WP_206582419.1">
    <property type="nucleotide sequence ID" value="NZ_JAFJZZ010000003.1"/>
</dbReference>
<accession>A0A939DA65</accession>
<protein>
    <submittedName>
        <fullName evidence="1">Uncharacterized protein</fullName>
    </submittedName>
</protein>
<keyword evidence="2" id="KW-1185">Reference proteome</keyword>
<proteinExistence type="predicted"/>
<comment type="caution">
    <text evidence="1">The sequence shown here is derived from an EMBL/GenBank/DDBJ whole genome shotgun (WGS) entry which is preliminary data.</text>
</comment>
<dbReference type="AlphaFoldDB" id="A0A939DA65"/>
<name>A0A939DA65_CLOAM</name>
<gene>
    <name evidence="1" type="ORF">JYB65_09460</name>
</gene>
<organism evidence="1 2">
    <name type="scientific">Clostridium aminobutyricum</name>
    <dbReference type="NCBI Taxonomy" id="33953"/>
    <lineage>
        <taxon>Bacteria</taxon>
        <taxon>Bacillati</taxon>
        <taxon>Bacillota</taxon>
        <taxon>Clostridia</taxon>
        <taxon>Eubacteriales</taxon>
        <taxon>Clostridiaceae</taxon>
        <taxon>Clostridium</taxon>
    </lineage>
</organism>
<evidence type="ECO:0000313" key="2">
    <source>
        <dbReference type="Proteomes" id="UP000664545"/>
    </source>
</evidence>